<feature type="transmembrane region" description="Helical" evidence="1">
    <location>
        <begin position="153"/>
        <end position="175"/>
    </location>
</feature>
<keyword evidence="1" id="KW-1133">Transmembrane helix</keyword>
<gene>
    <name evidence="2" type="ORF">AWR27_05250</name>
</gene>
<dbReference type="OrthoDB" id="653763at2"/>
<dbReference type="STRING" id="1178516.AWR27_05250"/>
<evidence type="ECO:0000256" key="1">
    <source>
        <dbReference type="SAM" id="Phobius"/>
    </source>
</evidence>
<feature type="transmembrane region" description="Helical" evidence="1">
    <location>
        <begin position="29"/>
        <end position="48"/>
    </location>
</feature>
<dbReference type="RefSeq" id="WP_077130227.1">
    <property type="nucleotide sequence ID" value="NZ_CP014263.1"/>
</dbReference>
<feature type="transmembrane region" description="Helical" evidence="1">
    <location>
        <begin position="60"/>
        <end position="78"/>
    </location>
</feature>
<feature type="transmembrane region" description="Helical" evidence="1">
    <location>
        <begin position="118"/>
        <end position="141"/>
    </location>
</feature>
<proteinExistence type="predicted"/>
<feature type="transmembrane region" description="Helical" evidence="1">
    <location>
        <begin position="6"/>
        <end position="22"/>
    </location>
</feature>
<keyword evidence="1" id="KW-0472">Membrane</keyword>
<feature type="transmembrane region" description="Helical" evidence="1">
    <location>
        <begin position="233"/>
        <end position="253"/>
    </location>
</feature>
<dbReference type="KEGG" id="smon:AWR27_05250"/>
<feature type="transmembrane region" description="Helical" evidence="1">
    <location>
        <begin position="294"/>
        <end position="316"/>
    </location>
</feature>
<dbReference type="Proteomes" id="UP000187941">
    <property type="component" value="Chromosome"/>
</dbReference>
<dbReference type="InterPro" id="IPR008537">
    <property type="entry name" value="DUF819"/>
</dbReference>
<dbReference type="Pfam" id="PF05684">
    <property type="entry name" value="DUF819"/>
    <property type="match status" value="1"/>
</dbReference>
<evidence type="ECO:0000313" key="3">
    <source>
        <dbReference type="Proteomes" id="UP000187941"/>
    </source>
</evidence>
<name>A0A1P9WTS9_9BACT</name>
<feature type="transmembrane region" description="Helical" evidence="1">
    <location>
        <begin position="208"/>
        <end position="226"/>
    </location>
</feature>
<feature type="transmembrane region" description="Helical" evidence="1">
    <location>
        <begin position="90"/>
        <end position="112"/>
    </location>
</feature>
<reference evidence="2 3" key="1">
    <citation type="submission" date="2016-01" db="EMBL/GenBank/DDBJ databases">
        <authorList>
            <person name="Oliw E.H."/>
        </authorList>
    </citation>
    <scope>NUCLEOTIDE SEQUENCE [LARGE SCALE GENOMIC DNA]</scope>
    <source>
        <strain evidence="2 3">DY10</strain>
    </source>
</reference>
<dbReference type="EMBL" id="CP014263">
    <property type="protein sequence ID" value="AQG78784.1"/>
    <property type="molecule type" value="Genomic_DNA"/>
</dbReference>
<accession>A0A1P9WTS9</accession>
<dbReference type="PANTHER" id="PTHR34289:SF8">
    <property type="entry name" value="DUF819 DOMAIN-CONTAINING PROTEIN"/>
    <property type="match status" value="1"/>
</dbReference>
<feature type="transmembrane region" description="Helical" evidence="1">
    <location>
        <begin position="355"/>
        <end position="377"/>
    </location>
</feature>
<feature type="transmembrane region" description="Helical" evidence="1">
    <location>
        <begin position="265"/>
        <end position="287"/>
    </location>
</feature>
<dbReference type="AlphaFoldDB" id="A0A1P9WTS9"/>
<organism evidence="2 3">
    <name type="scientific">Spirosoma montaniterrae</name>
    <dbReference type="NCBI Taxonomy" id="1178516"/>
    <lineage>
        <taxon>Bacteria</taxon>
        <taxon>Pseudomonadati</taxon>
        <taxon>Bacteroidota</taxon>
        <taxon>Cytophagia</taxon>
        <taxon>Cytophagales</taxon>
        <taxon>Cytophagaceae</taxon>
        <taxon>Spirosoma</taxon>
    </lineage>
</organism>
<evidence type="ECO:0008006" key="4">
    <source>
        <dbReference type="Google" id="ProtNLM"/>
    </source>
</evidence>
<keyword evidence="1" id="KW-0812">Transmembrane</keyword>
<dbReference type="PANTHER" id="PTHR34289">
    <property type="entry name" value="PROTEIN, PUTATIVE (DUF819)-RELATED"/>
    <property type="match status" value="1"/>
</dbReference>
<keyword evidence="3" id="KW-1185">Reference proteome</keyword>
<protein>
    <recommendedName>
        <fullName evidence="4">DUF819 family protein</fullName>
    </recommendedName>
</protein>
<sequence>MTDTLFILFILCLNVVICEWLSRKPGFHHIGTALLVILLTAIEANFGLIPTTETPVYDGIFSYVAPFSLFLLLLSVNLKDLRQAGLPMLSMYLIGSAGVIIGVLTSVWLFSAPQTIGALHYALAGMFTGTYIGGSVNFHAVALHYNVSKAGNLFIAATAADNIMTTLWMVVTLSVPRFLQQRFPRTLPTATNAQTDADSNPFSDSDTLTPSDLALLLSLGIGAIFLSKQIAALVSGLPFVLVLTTIALALAQFRVVNNLRGSRLLGLFGIYVFLAVIGAYCDVAALIRDGQLAVILFGMILTLVLIHALILFGLGAVFRQDWAVLGIASQANVGGATSALALAKSLGRPDLQLPAVLVGTLGNAIGTYLGILVAEFLR</sequence>
<evidence type="ECO:0000313" key="2">
    <source>
        <dbReference type="EMBL" id="AQG78784.1"/>
    </source>
</evidence>